<dbReference type="InterPro" id="IPR037138">
    <property type="entry name" value="His_deacetylse_dom_sf"/>
</dbReference>
<dbReference type="Gene3D" id="3.40.800.20">
    <property type="entry name" value="Histone deacetylase domain"/>
    <property type="match status" value="1"/>
</dbReference>
<dbReference type="STRING" id="1229783.C273_01350"/>
<dbReference type="RefSeq" id="WP_009381959.1">
    <property type="nucleotide sequence ID" value="NZ_AMSQ01000002.1"/>
</dbReference>
<sequence length="387" mass="44213">MDRNLTINKTGYVYATSLLQYRFHDKHPFNQMRLKLTTELLLETGHLNTSHIITPRIATDDELALIHKYDYIEAIKRGSRGILAFDEAEKYGLGSDDTSQFKDMHEHSARIVGGALSLVDAIMNGEIKNGCHLGGGLHHSLPGRANGFCIYNDIAVAAKYLETKFSQRVLVIDTDAHHGDGTQWSFYTDEKVLNYSIHETGKFLFPGSGHYTERGKDKGFGYSINLPLEPYTEDESFMEVFKSTLHNVAASFKPDIILSVHGSDIHYSDPLTHLHCTLDTLYHIPYVIKELADTYTDGKVIMFGGGGYNIWRVVPRAWSHVFLSLIDEPIQHGLLPPRWVHKWHHYCKTDMPTVWEDERLDYHEIPRKHIISEKNRKTASTINSWFV</sequence>
<dbReference type="Proteomes" id="UP000009885">
    <property type="component" value="Unassembled WGS sequence"/>
</dbReference>
<dbReference type="GO" id="GO:0040029">
    <property type="term" value="P:epigenetic regulation of gene expression"/>
    <property type="evidence" value="ECO:0007669"/>
    <property type="project" value="TreeGrafter"/>
</dbReference>
<comment type="function">
    <text evidence="5">Role in growth on acetoin or butanediol. Involved in the breakdown of these compounds used as a carbon source.</text>
</comment>
<comment type="pathway">
    <text evidence="1">Ketone degradation; acetoin degradation.</text>
</comment>
<evidence type="ECO:0000256" key="1">
    <source>
        <dbReference type="ARBA" id="ARBA00005101"/>
    </source>
</evidence>
<reference evidence="7 8" key="1">
    <citation type="journal article" date="2013" name="Genome Announc.">
        <title>Genome Sequence of Staphylococcus massiliensis Strain S46, Isolated from the Surface of Healthy Human Skin.</title>
        <authorList>
            <person name="Srivastav R."/>
            <person name="Singh A."/>
            <person name="Jangir P.K."/>
            <person name="Kumari C."/>
            <person name="Muduli S."/>
            <person name="Sharma R."/>
        </authorList>
    </citation>
    <scope>NUCLEOTIDE SEQUENCE [LARGE SCALE GENOMIC DNA]</scope>
    <source>
        <strain evidence="7 8">S46</strain>
    </source>
</reference>
<dbReference type="PRINTS" id="PR01272">
    <property type="entry name" value="ACUCPROTEIN"/>
</dbReference>
<dbReference type="eggNOG" id="COG0123">
    <property type="taxonomic scope" value="Bacteria"/>
</dbReference>
<dbReference type="EMBL" id="AMSQ01000002">
    <property type="protein sequence ID" value="EKU50246.1"/>
    <property type="molecule type" value="Genomic_DNA"/>
</dbReference>
<evidence type="ECO:0000256" key="4">
    <source>
        <dbReference type="ARBA" id="ARBA00022627"/>
    </source>
</evidence>
<dbReference type="UniPathway" id="UPA00040"/>
<evidence type="ECO:0000313" key="8">
    <source>
        <dbReference type="Proteomes" id="UP000009885"/>
    </source>
</evidence>
<feature type="domain" description="Histone deacetylase" evidence="6">
    <location>
        <begin position="27"/>
        <end position="323"/>
    </location>
</feature>
<evidence type="ECO:0000256" key="2">
    <source>
        <dbReference type="ARBA" id="ARBA00005947"/>
    </source>
</evidence>
<dbReference type="InterPro" id="IPR003085">
    <property type="entry name" value="AcuC"/>
</dbReference>
<dbReference type="OrthoDB" id="9808367at2"/>
<dbReference type="AlphaFoldDB" id="K9AVX1"/>
<proteinExistence type="inferred from homology"/>
<dbReference type="InterPro" id="IPR023801">
    <property type="entry name" value="His_deacetylse_dom"/>
</dbReference>
<gene>
    <name evidence="7" type="ORF">C273_01350</name>
</gene>
<accession>K9AVX1</accession>
<evidence type="ECO:0000259" key="6">
    <source>
        <dbReference type="Pfam" id="PF00850"/>
    </source>
</evidence>
<dbReference type="InterPro" id="IPR023696">
    <property type="entry name" value="Ureohydrolase_dom_sf"/>
</dbReference>
<dbReference type="SUPFAM" id="SSF52768">
    <property type="entry name" value="Arginase/deacetylase"/>
    <property type="match status" value="1"/>
</dbReference>
<comment type="caution">
    <text evidence="7">The sequence shown here is derived from an EMBL/GenBank/DDBJ whole genome shotgun (WGS) entry which is preliminary data.</text>
</comment>
<keyword evidence="4" id="KW-0006">Acetoin catabolism</keyword>
<organism evidence="7 8">
    <name type="scientific">Staphylococcus massiliensis S46</name>
    <dbReference type="NCBI Taxonomy" id="1229783"/>
    <lineage>
        <taxon>Bacteria</taxon>
        <taxon>Bacillati</taxon>
        <taxon>Bacillota</taxon>
        <taxon>Bacilli</taxon>
        <taxon>Bacillales</taxon>
        <taxon>Staphylococcaceae</taxon>
        <taxon>Staphylococcus</taxon>
    </lineage>
</organism>
<dbReference type="Pfam" id="PF00850">
    <property type="entry name" value="Hist_deacetyl"/>
    <property type="match status" value="1"/>
</dbReference>
<protein>
    <recommendedName>
        <fullName evidence="3">Acetoin utilization protein AcuC</fullName>
    </recommendedName>
</protein>
<dbReference type="PRINTS" id="PR01270">
    <property type="entry name" value="HDASUPER"/>
</dbReference>
<evidence type="ECO:0000313" key="7">
    <source>
        <dbReference type="EMBL" id="EKU50246.1"/>
    </source>
</evidence>
<dbReference type="PATRIC" id="fig|1229783.3.peg.275"/>
<dbReference type="PANTHER" id="PTHR10625">
    <property type="entry name" value="HISTONE DEACETYLASE HDAC1-RELATED"/>
    <property type="match status" value="1"/>
</dbReference>
<dbReference type="GO" id="GO:0045150">
    <property type="term" value="P:acetoin catabolic process"/>
    <property type="evidence" value="ECO:0007669"/>
    <property type="project" value="UniProtKB-UniPathway"/>
</dbReference>
<evidence type="ECO:0000256" key="5">
    <source>
        <dbReference type="ARBA" id="ARBA00024669"/>
    </source>
</evidence>
<dbReference type="PANTHER" id="PTHR10625:SF10">
    <property type="entry name" value="HISTONE DEACETYLASE HDAC1"/>
    <property type="match status" value="1"/>
</dbReference>
<dbReference type="CDD" id="cd09994">
    <property type="entry name" value="HDAC_AcuC_like"/>
    <property type="match status" value="1"/>
</dbReference>
<dbReference type="InterPro" id="IPR000286">
    <property type="entry name" value="HDACs"/>
</dbReference>
<comment type="similarity">
    <text evidence="2">Belongs to the histone deacetylase family.</text>
</comment>
<evidence type="ECO:0000256" key="3">
    <source>
        <dbReference type="ARBA" id="ARBA00020218"/>
    </source>
</evidence>
<name>K9AVX1_9STAP</name>
<dbReference type="GO" id="GO:0004407">
    <property type="term" value="F:histone deacetylase activity"/>
    <property type="evidence" value="ECO:0007669"/>
    <property type="project" value="TreeGrafter"/>
</dbReference>
<keyword evidence="8" id="KW-1185">Reference proteome</keyword>